<evidence type="ECO:0000313" key="3">
    <source>
        <dbReference type="Proteomes" id="UP000052230"/>
    </source>
</evidence>
<dbReference type="Proteomes" id="UP000052230">
    <property type="component" value="Unassembled WGS sequence"/>
</dbReference>
<keyword evidence="3" id="KW-1185">Reference proteome</keyword>
<name>A0A0U5FH11_XANCI</name>
<sequence>MHAGDRLSIVGSQDDLRPPPSVHIIACRHLSCAGVSQQYRAPRHGPQVPAEVSSVSGWMTLPITASSAGRRFGPKHAIYRFQLSNNAVELTSIEIQSAQHPRRTPPNVAQPDVRP</sequence>
<evidence type="ECO:0000313" key="2">
    <source>
        <dbReference type="EMBL" id="CEG17977.1"/>
    </source>
</evidence>
<reference evidence="2 3" key="1">
    <citation type="submission" date="2014-09" db="EMBL/GenBank/DDBJ databases">
        <authorList>
            <person name="Regsiter A."/>
        </authorList>
    </citation>
    <scope>NUCLEOTIDE SEQUENCE [LARGE SCALE GENOMIC DNA]</scope>
</reference>
<protein>
    <submittedName>
        <fullName evidence="2">Uncharacterized protein</fullName>
    </submittedName>
</protein>
<gene>
    <name evidence="2" type="ORF">XAC3562_750041</name>
</gene>
<feature type="region of interest" description="Disordered" evidence="1">
    <location>
        <begin position="95"/>
        <end position="115"/>
    </location>
</feature>
<accession>A0A0U5FH11</accession>
<evidence type="ECO:0000256" key="1">
    <source>
        <dbReference type="SAM" id="MobiDB-lite"/>
    </source>
</evidence>
<organism evidence="2 3">
    <name type="scientific">Xanthomonas citri pv. citri</name>
    <dbReference type="NCBI Taxonomy" id="611301"/>
    <lineage>
        <taxon>Bacteria</taxon>
        <taxon>Pseudomonadati</taxon>
        <taxon>Pseudomonadota</taxon>
        <taxon>Gammaproteobacteria</taxon>
        <taxon>Lysobacterales</taxon>
        <taxon>Lysobacteraceae</taxon>
        <taxon>Xanthomonas</taxon>
    </lineage>
</organism>
<dbReference type="EMBL" id="CCXZ01000172">
    <property type="protein sequence ID" value="CEG17977.1"/>
    <property type="molecule type" value="Genomic_DNA"/>
</dbReference>
<comment type="caution">
    <text evidence="2">The sequence shown here is derived from an EMBL/GenBank/DDBJ whole genome shotgun (WGS) entry which is preliminary data.</text>
</comment>
<proteinExistence type="predicted"/>
<dbReference type="AlphaFoldDB" id="A0A0U5FH11"/>